<keyword evidence="1" id="KW-0472">Membrane</keyword>
<evidence type="ECO:0000313" key="3">
    <source>
        <dbReference type="Proteomes" id="UP000215224"/>
    </source>
</evidence>
<dbReference type="Proteomes" id="UP000215224">
    <property type="component" value="Chromosome"/>
</dbReference>
<reference evidence="2 3" key="1">
    <citation type="submission" date="2016-12" db="EMBL/GenBank/DDBJ databases">
        <title>The whole genome sequencing and assembly of Bacillus cohnii DSM 6307T strain.</title>
        <authorList>
            <person name="Lee Y.-J."/>
            <person name="Yi H."/>
            <person name="Bahn Y.-S."/>
            <person name="Kim J.F."/>
            <person name="Lee D.-W."/>
        </authorList>
    </citation>
    <scope>NUCLEOTIDE SEQUENCE [LARGE SCALE GENOMIC DNA]</scope>
    <source>
        <strain evidence="2 3">DSM 6307</strain>
    </source>
</reference>
<proteinExistence type="predicted"/>
<keyword evidence="1" id="KW-0812">Transmembrane</keyword>
<evidence type="ECO:0000313" key="2">
    <source>
        <dbReference type="EMBL" id="AST94356.1"/>
    </source>
</evidence>
<sequence>MEKVEVVEQLSVLFFFVFILALNWYIIKKMKGKKQFILSGVAIMLLLTPFIYFSSAITIGVLVGDGFAGGAGGLIFGLITFINGAAYLVKGLIQKT</sequence>
<gene>
    <name evidence="2" type="ORF">BC6307_13890</name>
</gene>
<organism evidence="2 3">
    <name type="scientific">Sutcliffiella cohnii</name>
    <dbReference type="NCBI Taxonomy" id="33932"/>
    <lineage>
        <taxon>Bacteria</taxon>
        <taxon>Bacillati</taxon>
        <taxon>Bacillota</taxon>
        <taxon>Bacilli</taxon>
        <taxon>Bacillales</taxon>
        <taxon>Bacillaceae</taxon>
        <taxon>Sutcliffiella</taxon>
    </lineage>
</organism>
<dbReference type="KEGG" id="bcoh:BC6307_13890"/>
<dbReference type="STRING" id="1314751.GCA_001591425_03307"/>
<keyword evidence="1" id="KW-1133">Transmembrane helix</keyword>
<keyword evidence="3" id="KW-1185">Reference proteome</keyword>
<dbReference type="EMBL" id="CP018866">
    <property type="protein sequence ID" value="AST94356.1"/>
    <property type="molecule type" value="Genomic_DNA"/>
</dbReference>
<dbReference type="AlphaFoldDB" id="A0A223KXZ1"/>
<accession>A0A223KXZ1</accession>
<protein>
    <submittedName>
        <fullName evidence="2">Uncharacterized protein</fullName>
    </submittedName>
</protein>
<name>A0A223KXZ1_9BACI</name>
<feature type="transmembrane region" description="Helical" evidence="1">
    <location>
        <begin position="67"/>
        <end position="89"/>
    </location>
</feature>
<feature type="transmembrane region" description="Helical" evidence="1">
    <location>
        <begin position="36"/>
        <end position="61"/>
    </location>
</feature>
<evidence type="ECO:0000256" key="1">
    <source>
        <dbReference type="SAM" id="Phobius"/>
    </source>
</evidence>
<feature type="transmembrane region" description="Helical" evidence="1">
    <location>
        <begin position="6"/>
        <end position="27"/>
    </location>
</feature>